<proteinExistence type="predicted"/>
<dbReference type="InterPro" id="IPR050620">
    <property type="entry name" value="Thioredoxin_H-type-like"/>
</dbReference>
<name>A0A9E2W6E6_9BACT</name>
<dbReference type="InterPro" id="IPR017937">
    <property type="entry name" value="Thioredoxin_CS"/>
</dbReference>
<keyword evidence="5" id="KW-1185">Reference proteome</keyword>
<dbReference type="InterPro" id="IPR012336">
    <property type="entry name" value="Thioredoxin-like_fold"/>
</dbReference>
<evidence type="ECO:0000256" key="1">
    <source>
        <dbReference type="SAM" id="MobiDB-lite"/>
    </source>
</evidence>
<evidence type="ECO:0000313" key="5">
    <source>
        <dbReference type="Proteomes" id="UP000812270"/>
    </source>
</evidence>
<evidence type="ECO:0000259" key="3">
    <source>
        <dbReference type="PROSITE" id="PS51352"/>
    </source>
</evidence>
<gene>
    <name evidence="4" type="ORF">KTO63_21440</name>
</gene>
<feature type="domain" description="Thioredoxin" evidence="3">
    <location>
        <begin position="5"/>
        <end position="147"/>
    </location>
</feature>
<reference evidence="4" key="1">
    <citation type="submission" date="2021-06" db="EMBL/GenBank/DDBJ databases">
        <authorList>
            <person name="Huq M.A."/>
        </authorList>
    </citation>
    <scope>NUCLEOTIDE SEQUENCE</scope>
    <source>
        <strain evidence="4">MAH-26</strain>
    </source>
</reference>
<accession>A0A9E2W6E6</accession>
<dbReference type="Proteomes" id="UP000812270">
    <property type="component" value="Unassembled WGS sequence"/>
</dbReference>
<dbReference type="AlphaFoldDB" id="A0A9E2W6E6"/>
<sequence length="414" mass="47463">MRKIAALLAFLPLFGLAQDKGIHFQHGLSWTEIQAKAKAENKYIFMDCFTTWCGPCKYMSSTIFPQESVGNYMNDKFISVKVQLDTSKNDNEDVKKWYADGHDIMQKYSVRAFPTFLFFAPDGSIVHRMVGGSEAKEFVERASAALDPAKQYYPLIEKYNKGERNPDFLRKAAMAASDAYDQPMAKKISAEYLQTQKDLLTKENIEFLDKFTNSSKDKGFEVFMKDPAKVNAVLGAGKAELKVRNIALNEDVIPKIYNNQTGQFYENIDWSALEKNLTAKYPSLGGELAAFGKVTYYKYKKDWKNFQAAIIPYMEKYSAKASDNDLNEYAWTIFENCNDVACLQQALEWSKKSFQKDNNPGFMDTYANLLYKMGKKEDAIAWETKAMNTSPESERKNYQETLEKMNKGEKTWKD</sequence>
<dbReference type="PROSITE" id="PS00194">
    <property type="entry name" value="THIOREDOXIN_1"/>
    <property type="match status" value="1"/>
</dbReference>
<feature type="chain" id="PRO_5039155443" evidence="2">
    <location>
        <begin position="18"/>
        <end position="414"/>
    </location>
</feature>
<dbReference type="PANTHER" id="PTHR10438:SF468">
    <property type="entry name" value="THIOREDOXIN-1-RELATED"/>
    <property type="match status" value="1"/>
</dbReference>
<organism evidence="4 5">
    <name type="scientific">Pinibacter aurantiacus</name>
    <dbReference type="NCBI Taxonomy" id="2851599"/>
    <lineage>
        <taxon>Bacteria</taxon>
        <taxon>Pseudomonadati</taxon>
        <taxon>Bacteroidota</taxon>
        <taxon>Chitinophagia</taxon>
        <taxon>Chitinophagales</taxon>
        <taxon>Chitinophagaceae</taxon>
        <taxon>Pinibacter</taxon>
    </lineage>
</organism>
<dbReference type="PROSITE" id="PS51352">
    <property type="entry name" value="THIOREDOXIN_2"/>
    <property type="match status" value="1"/>
</dbReference>
<dbReference type="Pfam" id="PF13098">
    <property type="entry name" value="Thioredoxin_2"/>
    <property type="match status" value="1"/>
</dbReference>
<dbReference type="RefSeq" id="WP_217794012.1">
    <property type="nucleotide sequence ID" value="NZ_JAHSPG010000016.1"/>
</dbReference>
<feature type="region of interest" description="Disordered" evidence="1">
    <location>
        <begin position="388"/>
        <end position="414"/>
    </location>
</feature>
<comment type="caution">
    <text evidence="4">The sequence shown here is derived from an EMBL/GenBank/DDBJ whole genome shotgun (WGS) entry which is preliminary data.</text>
</comment>
<dbReference type="PANTHER" id="PTHR10438">
    <property type="entry name" value="THIOREDOXIN"/>
    <property type="match status" value="1"/>
</dbReference>
<dbReference type="CDD" id="cd02947">
    <property type="entry name" value="TRX_family"/>
    <property type="match status" value="1"/>
</dbReference>
<evidence type="ECO:0000256" key="2">
    <source>
        <dbReference type="SAM" id="SignalP"/>
    </source>
</evidence>
<evidence type="ECO:0000313" key="4">
    <source>
        <dbReference type="EMBL" id="MBV4359748.1"/>
    </source>
</evidence>
<protein>
    <submittedName>
        <fullName evidence="4">Thioredoxin fold domain-containing protein</fullName>
    </submittedName>
</protein>
<dbReference type="InterPro" id="IPR013766">
    <property type="entry name" value="Thioredoxin_domain"/>
</dbReference>
<feature type="signal peptide" evidence="2">
    <location>
        <begin position="1"/>
        <end position="17"/>
    </location>
</feature>
<keyword evidence="2" id="KW-0732">Signal</keyword>
<feature type="compositionally biased region" description="Basic and acidic residues" evidence="1">
    <location>
        <begin position="392"/>
        <end position="414"/>
    </location>
</feature>
<dbReference type="EMBL" id="JAHSPG010000016">
    <property type="protein sequence ID" value="MBV4359748.1"/>
    <property type="molecule type" value="Genomic_DNA"/>
</dbReference>